<accession>A0A1H6J9U5</accession>
<name>A0A1H6J9U5_9GAMM</name>
<sequence length="90" mass="10311">MPKKTLRGANLLKKATDNNKGEKIDLNATVLMTMAQIEELKRGKPKKTAHKMVYLTEKEMEAYLNLIGRKTFSNSTRKLILDFISKNNNE</sequence>
<evidence type="ECO:0000313" key="1">
    <source>
        <dbReference type="EMBL" id="SEH55569.1"/>
    </source>
</evidence>
<protein>
    <submittedName>
        <fullName evidence="1">Uncharacterized protein</fullName>
    </submittedName>
</protein>
<dbReference type="Proteomes" id="UP000198559">
    <property type="component" value="Unassembled WGS sequence"/>
</dbReference>
<proteinExistence type="predicted"/>
<dbReference type="AlphaFoldDB" id="A0A1H6J9U5"/>
<reference evidence="2" key="1">
    <citation type="submission" date="2016-06" db="EMBL/GenBank/DDBJ databases">
        <authorList>
            <person name="Petersen J."/>
            <person name="Sayavedra L."/>
        </authorList>
    </citation>
    <scope>NUCLEOTIDE SEQUENCE [LARGE SCALE GENOMIC DNA]</scope>
    <source>
        <strain evidence="2">BazSymB</strain>
    </source>
</reference>
<gene>
    <name evidence="1" type="ORF">BAZSYMB_V2GCONTIG00716_0</name>
</gene>
<evidence type="ECO:0000313" key="2">
    <source>
        <dbReference type="Proteomes" id="UP000198559"/>
    </source>
</evidence>
<organism evidence="1 2">
    <name type="scientific">Bathymodiolus azoricus thioautotrophic gill symbiont</name>
    <dbReference type="NCBI Taxonomy" id="235205"/>
    <lineage>
        <taxon>Bacteria</taxon>
        <taxon>Pseudomonadati</taxon>
        <taxon>Pseudomonadota</taxon>
        <taxon>Gammaproteobacteria</taxon>
        <taxon>sulfur-oxidizing symbionts</taxon>
    </lineage>
</organism>
<dbReference type="EMBL" id="CVUD02000006">
    <property type="protein sequence ID" value="SEH55569.1"/>
    <property type="molecule type" value="Genomic_DNA"/>
</dbReference>